<evidence type="ECO:0000313" key="3">
    <source>
        <dbReference type="Proteomes" id="UP000247498"/>
    </source>
</evidence>
<evidence type="ECO:0000256" key="1">
    <source>
        <dbReference type="SAM" id="MobiDB-lite"/>
    </source>
</evidence>
<organism evidence="2 3">
    <name type="scientific">Raphidocelis subcapitata</name>
    <dbReference type="NCBI Taxonomy" id="307507"/>
    <lineage>
        <taxon>Eukaryota</taxon>
        <taxon>Viridiplantae</taxon>
        <taxon>Chlorophyta</taxon>
        <taxon>core chlorophytes</taxon>
        <taxon>Chlorophyceae</taxon>
        <taxon>CS clade</taxon>
        <taxon>Sphaeropleales</taxon>
        <taxon>Selenastraceae</taxon>
        <taxon>Raphidocelis</taxon>
    </lineage>
</organism>
<dbReference type="InParanoid" id="A0A2V0P8U0"/>
<evidence type="ECO:0008006" key="4">
    <source>
        <dbReference type="Google" id="ProtNLM"/>
    </source>
</evidence>
<proteinExistence type="predicted"/>
<dbReference type="EMBL" id="BDRX01000063">
    <property type="protein sequence ID" value="GBF95362.1"/>
    <property type="molecule type" value="Genomic_DNA"/>
</dbReference>
<protein>
    <recommendedName>
        <fullName evidence="4">F-box domain-containing protein</fullName>
    </recommendedName>
</protein>
<dbReference type="Proteomes" id="UP000247498">
    <property type="component" value="Unassembled WGS sequence"/>
</dbReference>
<name>A0A2V0P8U0_9CHLO</name>
<dbReference type="AlphaFoldDB" id="A0A2V0P8U0"/>
<comment type="caution">
    <text evidence="2">The sequence shown here is derived from an EMBL/GenBank/DDBJ whole genome shotgun (WGS) entry which is preliminary data.</text>
</comment>
<sequence>MAEEAFCSRDFELLPLPALQEVLRRAFGGRACDLARAAPVCRRWREAAHLAAWEVELTDEASLARAARCRAARRLSVRAADDAAPALLGSLLLGGGGGGAALPSTHNGSGGDGAALDGGGCGGARGPRLPRLARIFVEIGPGLSQRGLRALVEQLGGLEAAYGPGRAPELELAVTTWHSPSRITSGSGSSSSSSTGSGSGSTGACSPATGRSGGPAAAALSLGRADAAALLHALAAARAPPPRVRALRLAFDAPGAAGGRALAPLPALAAGLVSLELDSPTYHMRGADLQAAIAAAAALGLLRRLSICGADLVAPAAGDGAPAAADLSPLAALRRLEYFKLAGGSAHWQREGSFRPVLAPLASPRLERLAAVTLRLFGRRWCFSDDVTLSADGFRAWAAGAPRDWPLQAP</sequence>
<dbReference type="InterPro" id="IPR036047">
    <property type="entry name" value="F-box-like_dom_sf"/>
</dbReference>
<accession>A0A2V0P8U0</accession>
<feature type="region of interest" description="Disordered" evidence="1">
    <location>
        <begin position="180"/>
        <end position="210"/>
    </location>
</feature>
<keyword evidence="3" id="KW-1185">Reference proteome</keyword>
<gene>
    <name evidence="2" type="ORF">Rsub_07790</name>
</gene>
<dbReference type="SUPFAM" id="SSF81383">
    <property type="entry name" value="F-box domain"/>
    <property type="match status" value="1"/>
</dbReference>
<reference evidence="2 3" key="1">
    <citation type="journal article" date="2018" name="Sci. Rep.">
        <title>Raphidocelis subcapitata (=Pseudokirchneriella subcapitata) provides an insight into genome evolution and environmental adaptations in the Sphaeropleales.</title>
        <authorList>
            <person name="Suzuki S."/>
            <person name="Yamaguchi H."/>
            <person name="Nakajima N."/>
            <person name="Kawachi M."/>
        </authorList>
    </citation>
    <scope>NUCLEOTIDE SEQUENCE [LARGE SCALE GENOMIC DNA]</scope>
    <source>
        <strain evidence="2 3">NIES-35</strain>
    </source>
</reference>
<feature type="compositionally biased region" description="Low complexity" evidence="1">
    <location>
        <begin position="184"/>
        <end position="196"/>
    </location>
</feature>
<evidence type="ECO:0000313" key="2">
    <source>
        <dbReference type="EMBL" id="GBF95362.1"/>
    </source>
</evidence>